<proteinExistence type="predicted"/>
<reference evidence="2" key="1">
    <citation type="submission" date="2020-06" db="EMBL/GenBank/DDBJ databases">
        <title>WGS assembly of Ceratodon purpureus strain R40.</title>
        <authorList>
            <person name="Carey S.B."/>
            <person name="Jenkins J."/>
            <person name="Shu S."/>
            <person name="Lovell J.T."/>
            <person name="Sreedasyam A."/>
            <person name="Maumus F."/>
            <person name="Tiley G.P."/>
            <person name="Fernandez-Pozo N."/>
            <person name="Barry K."/>
            <person name="Chen C."/>
            <person name="Wang M."/>
            <person name="Lipzen A."/>
            <person name="Daum C."/>
            <person name="Saski C.A."/>
            <person name="Payton A.C."/>
            <person name="Mcbreen J.C."/>
            <person name="Conrad R.E."/>
            <person name="Kollar L.M."/>
            <person name="Olsson S."/>
            <person name="Huttunen S."/>
            <person name="Landis J.B."/>
            <person name="Wickett N.J."/>
            <person name="Johnson M.G."/>
            <person name="Rensing S.A."/>
            <person name="Grimwood J."/>
            <person name="Schmutz J."/>
            <person name="Mcdaniel S.F."/>
        </authorList>
    </citation>
    <scope>NUCLEOTIDE SEQUENCE</scope>
    <source>
        <strain evidence="2">R40</strain>
    </source>
</reference>
<organism evidence="2 3">
    <name type="scientific">Ceratodon purpureus</name>
    <name type="common">Fire moss</name>
    <name type="synonym">Dicranum purpureum</name>
    <dbReference type="NCBI Taxonomy" id="3225"/>
    <lineage>
        <taxon>Eukaryota</taxon>
        <taxon>Viridiplantae</taxon>
        <taxon>Streptophyta</taxon>
        <taxon>Embryophyta</taxon>
        <taxon>Bryophyta</taxon>
        <taxon>Bryophytina</taxon>
        <taxon>Bryopsida</taxon>
        <taxon>Dicranidae</taxon>
        <taxon>Pseudoditrichales</taxon>
        <taxon>Ditrichaceae</taxon>
        <taxon>Ceratodon</taxon>
    </lineage>
</organism>
<accession>A0A8T0GQY7</accession>
<sequence length="151" mass="17202">MLRENQNALYSLSSTKSTSEEIITNLALEHINAKMHHQNLEPPLPDFIHSDQATLVLNAPRCTKPETSLLNPETTTVAETLNTRPLREAPPLGKSQNRRKEGAGAETLKQNLQGKETLEEDERRREHGKERKGLVWRIAYHDARMRQCSEV</sequence>
<feature type="compositionally biased region" description="Polar residues" evidence="1">
    <location>
        <begin position="66"/>
        <end position="83"/>
    </location>
</feature>
<gene>
    <name evidence="2" type="ORF">KC19_9G006700</name>
</gene>
<dbReference type="AlphaFoldDB" id="A0A8T0GQY7"/>
<dbReference type="EMBL" id="CM026430">
    <property type="protein sequence ID" value="KAG0560709.1"/>
    <property type="molecule type" value="Genomic_DNA"/>
</dbReference>
<feature type="compositionally biased region" description="Basic and acidic residues" evidence="1">
    <location>
        <begin position="121"/>
        <end position="130"/>
    </location>
</feature>
<evidence type="ECO:0000313" key="2">
    <source>
        <dbReference type="EMBL" id="KAG0560709.1"/>
    </source>
</evidence>
<keyword evidence="3" id="KW-1185">Reference proteome</keyword>
<evidence type="ECO:0000313" key="3">
    <source>
        <dbReference type="Proteomes" id="UP000822688"/>
    </source>
</evidence>
<dbReference type="Proteomes" id="UP000822688">
    <property type="component" value="Chromosome 9"/>
</dbReference>
<evidence type="ECO:0000256" key="1">
    <source>
        <dbReference type="SAM" id="MobiDB-lite"/>
    </source>
</evidence>
<name>A0A8T0GQY7_CERPU</name>
<protein>
    <submittedName>
        <fullName evidence="2">Uncharacterized protein</fullName>
    </submittedName>
</protein>
<feature type="region of interest" description="Disordered" evidence="1">
    <location>
        <begin position="66"/>
        <end position="130"/>
    </location>
</feature>
<comment type="caution">
    <text evidence="2">The sequence shown here is derived from an EMBL/GenBank/DDBJ whole genome shotgun (WGS) entry which is preliminary data.</text>
</comment>